<dbReference type="EMBL" id="JBHTIU010000024">
    <property type="protein sequence ID" value="MFD0868855.1"/>
    <property type="molecule type" value="Genomic_DNA"/>
</dbReference>
<dbReference type="RefSeq" id="WP_144941040.1">
    <property type="nucleotide sequence ID" value="NZ_JBHTIU010000024.1"/>
</dbReference>
<accession>A0ABW3D6R2</accession>
<evidence type="ECO:0000313" key="2">
    <source>
        <dbReference type="Proteomes" id="UP001597120"/>
    </source>
</evidence>
<dbReference type="SUPFAM" id="SSF81301">
    <property type="entry name" value="Nucleotidyltransferase"/>
    <property type="match status" value="1"/>
</dbReference>
<sequence>MRTAEHAARLFIGKCYPSCRVAILAGSASEGKDTEYSDLDLVIFEHNEPRPYRRTYNEFGWTIEAFVMDHSSYRKLFMAGIEAALPSLQRMCAEGIVLKDDGTAEGIREEARSDLASGPFPWADEELDMARYRISEDISDLSGSSDREESLFIVQELAAKLVEFVLRANGRWLGEGKWALRMLKQYDAAFSQALTDSLEEFYASNDRKPLLRLADEVLRPFGGRLAEGHIVYAEVDAE</sequence>
<name>A0ABW3D6R2_9BACL</name>
<protein>
    <submittedName>
        <fullName evidence="1">Nucleotidyltransferase domain-containing protein</fullName>
    </submittedName>
</protein>
<keyword evidence="2" id="KW-1185">Reference proteome</keyword>
<proteinExistence type="predicted"/>
<dbReference type="Proteomes" id="UP001597120">
    <property type="component" value="Unassembled WGS sequence"/>
</dbReference>
<evidence type="ECO:0000313" key="1">
    <source>
        <dbReference type="EMBL" id="MFD0868855.1"/>
    </source>
</evidence>
<dbReference type="InterPro" id="IPR043519">
    <property type="entry name" value="NT_sf"/>
</dbReference>
<reference evidence="2" key="1">
    <citation type="journal article" date="2019" name="Int. J. Syst. Evol. Microbiol.">
        <title>The Global Catalogue of Microorganisms (GCM) 10K type strain sequencing project: providing services to taxonomists for standard genome sequencing and annotation.</title>
        <authorList>
            <consortium name="The Broad Institute Genomics Platform"/>
            <consortium name="The Broad Institute Genome Sequencing Center for Infectious Disease"/>
            <person name="Wu L."/>
            <person name="Ma J."/>
        </authorList>
    </citation>
    <scope>NUCLEOTIDE SEQUENCE [LARGE SCALE GENOMIC DNA]</scope>
    <source>
        <strain evidence="2">CCUG 57263</strain>
    </source>
</reference>
<gene>
    <name evidence="1" type="ORF">ACFQ03_06810</name>
</gene>
<organism evidence="1 2">
    <name type="scientific">Paenibacillus residui</name>
    <dbReference type="NCBI Taxonomy" id="629724"/>
    <lineage>
        <taxon>Bacteria</taxon>
        <taxon>Bacillati</taxon>
        <taxon>Bacillota</taxon>
        <taxon>Bacilli</taxon>
        <taxon>Bacillales</taxon>
        <taxon>Paenibacillaceae</taxon>
        <taxon>Paenibacillus</taxon>
    </lineage>
</organism>
<dbReference type="Gene3D" id="3.30.460.10">
    <property type="entry name" value="Beta Polymerase, domain 2"/>
    <property type="match status" value="1"/>
</dbReference>
<comment type="caution">
    <text evidence="1">The sequence shown here is derived from an EMBL/GenBank/DDBJ whole genome shotgun (WGS) entry which is preliminary data.</text>
</comment>